<name>A0A0E9SC76_ANGAN</name>
<sequence length="30" mass="3322">MLEMLKFLLTALILTITARSITSDSILGKK</sequence>
<reference evidence="1" key="2">
    <citation type="journal article" date="2015" name="Fish Shellfish Immunol.">
        <title>Early steps in the European eel (Anguilla anguilla)-Vibrio vulnificus interaction in the gills: Role of the RtxA13 toxin.</title>
        <authorList>
            <person name="Callol A."/>
            <person name="Pajuelo D."/>
            <person name="Ebbesson L."/>
            <person name="Teles M."/>
            <person name="MacKenzie S."/>
            <person name="Amaro C."/>
        </authorList>
    </citation>
    <scope>NUCLEOTIDE SEQUENCE</scope>
</reference>
<organism evidence="1">
    <name type="scientific">Anguilla anguilla</name>
    <name type="common">European freshwater eel</name>
    <name type="synonym">Muraena anguilla</name>
    <dbReference type="NCBI Taxonomy" id="7936"/>
    <lineage>
        <taxon>Eukaryota</taxon>
        <taxon>Metazoa</taxon>
        <taxon>Chordata</taxon>
        <taxon>Craniata</taxon>
        <taxon>Vertebrata</taxon>
        <taxon>Euteleostomi</taxon>
        <taxon>Actinopterygii</taxon>
        <taxon>Neopterygii</taxon>
        <taxon>Teleostei</taxon>
        <taxon>Anguilliformes</taxon>
        <taxon>Anguillidae</taxon>
        <taxon>Anguilla</taxon>
    </lineage>
</organism>
<reference evidence="1" key="1">
    <citation type="submission" date="2014-11" db="EMBL/GenBank/DDBJ databases">
        <authorList>
            <person name="Amaro Gonzalez C."/>
        </authorList>
    </citation>
    <scope>NUCLEOTIDE SEQUENCE</scope>
</reference>
<dbReference type="EMBL" id="GBXM01069740">
    <property type="protein sequence ID" value="JAH38837.1"/>
    <property type="molecule type" value="Transcribed_RNA"/>
</dbReference>
<evidence type="ECO:0000313" key="1">
    <source>
        <dbReference type="EMBL" id="JAH38837.1"/>
    </source>
</evidence>
<accession>A0A0E9SC76</accession>
<protein>
    <submittedName>
        <fullName evidence="1">Uncharacterized protein</fullName>
    </submittedName>
</protein>
<proteinExistence type="predicted"/>
<dbReference type="AlphaFoldDB" id="A0A0E9SC76"/>